<dbReference type="RefSeq" id="WP_181062062.1">
    <property type="nucleotide sequence ID" value="NZ_JACDTY010000035.1"/>
</dbReference>
<evidence type="ECO:0000256" key="1">
    <source>
        <dbReference type="SAM" id="MobiDB-lite"/>
    </source>
</evidence>
<keyword evidence="3" id="KW-1185">Reference proteome</keyword>
<organism evidence="2 3">
    <name type="scientific">Mesorhizobium neociceri</name>
    <dbReference type="NCBI Taxonomy" id="1307853"/>
    <lineage>
        <taxon>Bacteria</taxon>
        <taxon>Pseudomonadati</taxon>
        <taxon>Pseudomonadota</taxon>
        <taxon>Alphaproteobacteria</taxon>
        <taxon>Hyphomicrobiales</taxon>
        <taxon>Phyllobacteriaceae</taxon>
        <taxon>Mesorhizobium</taxon>
    </lineage>
</organism>
<protein>
    <submittedName>
        <fullName evidence="2">Uncharacterized protein</fullName>
    </submittedName>
</protein>
<dbReference type="Proteomes" id="UP000558284">
    <property type="component" value="Unassembled WGS sequence"/>
</dbReference>
<accession>A0A838BG95</accession>
<feature type="region of interest" description="Disordered" evidence="1">
    <location>
        <begin position="1"/>
        <end position="40"/>
    </location>
</feature>
<feature type="compositionally biased region" description="Basic and acidic residues" evidence="1">
    <location>
        <begin position="1"/>
        <end position="21"/>
    </location>
</feature>
<evidence type="ECO:0000313" key="2">
    <source>
        <dbReference type="EMBL" id="MBA1145159.1"/>
    </source>
</evidence>
<dbReference type="AlphaFoldDB" id="A0A838BG95"/>
<reference evidence="2 3" key="1">
    <citation type="submission" date="2020-07" db="EMBL/GenBank/DDBJ databases">
        <title>Definition of the novel symbiovar canariense within Mesorhizobium novociceri, a new species of genus Mesorhizobium nodulating Cicer canariense in the Caldera de Taburiente National Park (La Palma, Canary Islands).</title>
        <authorList>
            <person name="Leon-Barrios M."/>
            <person name="Perez-Yepez J."/>
            <person name="Flores-Felix J.D."/>
            <person name="Ramirez-Baena M.H."/>
            <person name="Pulido-Suarez L."/>
            <person name="Igual J.M."/>
            <person name="Velazquez E."/>
            <person name="Peix A."/>
        </authorList>
    </citation>
    <scope>NUCLEOTIDE SEQUENCE [LARGE SCALE GENOMIC DNA]</scope>
    <source>
        <strain evidence="2 3">CCANP35</strain>
    </source>
</reference>
<name>A0A838BG95_9HYPH</name>
<dbReference type="EMBL" id="JACDTY010000035">
    <property type="protein sequence ID" value="MBA1145159.1"/>
    <property type="molecule type" value="Genomic_DNA"/>
</dbReference>
<gene>
    <name evidence="2" type="ORF">H0241_33855</name>
</gene>
<evidence type="ECO:0000313" key="3">
    <source>
        <dbReference type="Proteomes" id="UP000558284"/>
    </source>
</evidence>
<comment type="caution">
    <text evidence="2">The sequence shown here is derived from an EMBL/GenBank/DDBJ whole genome shotgun (WGS) entry which is preliminary data.</text>
</comment>
<proteinExistence type="predicted"/>
<sequence length="92" mass="10336">MQIRHIDRGFASRRIPQRDQDTAGSKAAQPLTRQSATDALDSDIDTLPAVNDDLGRVTIQALGRVTVDAETVHLIRKFRRSKRTTPLRDKVE</sequence>